<dbReference type="OrthoDB" id="9809348at2"/>
<dbReference type="InterPro" id="IPR000160">
    <property type="entry name" value="GGDEF_dom"/>
</dbReference>
<feature type="coiled-coil region" evidence="1">
    <location>
        <begin position="206"/>
        <end position="247"/>
    </location>
</feature>
<dbReference type="CDD" id="cd01949">
    <property type="entry name" value="GGDEF"/>
    <property type="match status" value="1"/>
</dbReference>
<gene>
    <name evidence="4" type="ORF">GH810_14765</name>
</gene>
<dbReference type="Proteomes" id="UP000616595">
    <property type="component" value="Unassembled WGS sequence"/>
</dbReference>
<dbReference type="PANTHER" id="PTHR45138">
    <property type="entry name" value="REGULATORY COMPONENTS OF SENSORY TRANSDUCTION SYSTEM"/>
    <property type="match status" value="1"/>
</dbReference>
<comment type="caution">
    <text evidence="4">The sequence shown here is derived from an EMBL/GenBank/DDBJ whole genome shotgun (WGS) entry which is preliminary data.</text>
</comment>
<proteinExistence type="predicted"/>
<accession>A0A923I430</accession>
<feature type="domain" description="GGDEF" evidence="3">
    <location>
        <begin position="275"/>
        <end position="411"/>
    </location>
</feature>
<dbReference type="GO" id="GO:0052621">
    <property type="term" value="F:diguanylate cyclase activity"/>
    <property type="evidence" value="ECO:0007669"/>
    <property type="project" value="TreeGrafter"/>
</dbReference>
<dbReference type="SMART" id="SM00267">
    <property type="entry name" value="GGDEF"/>
    <property type="match status" value="1"/>
</dbReference>
<dbReference type="InterPro" id="IPR043128">
    <property type="entry name" value="Rev_trsase/Diguanyl_cyclase"/>
</dbReference>
<reference evidence="4" key="2">
    <citation type="submission" date="2020-10" db="EMBL/GenBank/DDBJ databases">
        <title>Comparative genomics of the Acetobacterium genus.</title>
        <authorList>
            <person name="Marshall C."/>
            <person name="May H."/>
            <person name="Norman S."/>
        </authorList>
    </citation>
    <scope>NUCLEOTIDE SEQUENCE</scope>
    <source>
        <strain evidence="4">DER-2019</strain>
    </source>
</reference>
<dbReference type="SUPFAM" id="SSF55073">
    <property type="entry name" value="Nucleotide cyclase"/>
    <property type="match status" value="1"/>
</dbReference>
<evidence type="ECO:0000256" key="2">
    <source>
        <dbReference type="SAM" id="Phobius"/>
    </source>
</evidence>
<feature type="transmembrane region" description="Helical" evidence="2">
    <location>
        <begin position="101"/>
        <end position="123"/>
    </location>
</feature>
<organism evidence="4 5">
    <name type="scientific">Acetobacterium paludosum</name>
    <dbReference type="NCBI Taxonomy" id="52693"/>
    <lineage>
        <taxon>Bacteria</taxon>
        <taxon>Bacillati</taxon>
        <taxon>Bacillota</taxon>
        <taxon>Clostridia</taxon>
        <taxon>Eubacteriales</taxon>
        <taxon>Eubacteriaceae</taxon>
        <taxon>Acetobacterium</taxon>
    </lineage>
</organism>
<dbReference type="FunFam" id="3.30.70.270:FF:000001">
    <property type="entry name" value="Diguanylate cyclase domain protein"/>
    <property type="match status" value="1"/>
</dbReference>
<dbReference type="PROSITE" id="PS50887">
    <property type="entry name" value="GGDEF"/>
    <property type="match status" value="1"/>
</dbReference>
<keyword evidence="5" id="KW-1185">Reference proteome</keyword>
<dbReference type="NCBIfam" id="TIGR00254">
    <property type="entry name" value="GGDEF"/>
    <property type="match status" value="1"/>
</dbReference>
<dbReference type="GO" id="GO:1902201">
    <property type="term" value="P:negative regulation of bacterial-type flagellum-dependent cell motility"/>
    <property type="evidence" value="ECO:0007669"/>
    <property type="project" value="TreeGrafter"/>
</dbReference>
<reference evidence="4" key="1">
    <citation type="submission" date="2019-10" db="EMBL/GenBank/DDBJ databases">
        <authorList>
            <person name="Ross D.E."/>
            <person name="Gulliver D."/>
        </authorList>
    </citation>
    <scope>NUCLEOTIDE SEQUENCE</scope>
    <source>
        <strain evidence="4">DER-2019</strain>
    </source>
</reference>
<dbReference type="RefSeq" id="WP_148568399.1">
    <property type="nucleotide sequence ID" value="NZ_RXYA01000017.1"/>
</dbReference>
<dbReference type="GO" id="GO:0005886">
    <property type="term" value="C:plasma membrane"/>
    <property type="evidence" value="ECO:0007669"/>
    <property type="project" value="TreeGrafter"/>
</dbReference>
<keyword evidence="1" id="KW-0175">Coiled coil</keyword>
<feature type="transmembrane region" description="Helical" evidence="2">
    <location>
        <begin position="129"/>
        <end position="147"/>
    </location>
</feature>
<dbReference type="InterPro" id="IPR029787">
    <property type="entry name" value="Nucleotide_cyclase"/>
</dbReference>
<evidence type="ECO:0000313" key="4">
    <source>
        <dbReference type="EMBL" id="MBC3889573.1"/>
    </source>
</evidence>
<name>A0A923I430_9FIRM</name>
<dbReference type="Pfam" id="PF00990">
    <property type="entry name" value="GGDEF"/>
    <property type="match status" value="1"/>
</dbReference>
<protein>
    <submittedName>
        <fullName evidence="4">Diguanylate cyclase</fullName>
    </submittedName>
</protein>
<evidence type="ECO:0000313" key="5">
    <source>
        <dbReference type="Proteomes" id="UP000616595"/>
    </source>
</evidence>
<keyword evidence="2" id="KW-0812">Transmembrane</keyword>
<keyword evidence="2" id="KW-0472">Membrane</keyword>
<dbReference type="AlphaFoldDB" id="A0A923I430"/>
<evidence type="ECO:0000259" key="3">
    <source>
        <dbReference type="PROSITE" id="PS50887"/>
    </source>
</evidence>
<sequence>MISRILIFIKNIFFIPLAEKYRKELTIKINRTNAANLSIISRTFIILQLITIAFLIINQGKPLFIPSNIISFERYVVLGFGALVIFLLITKLEKDIPKNGTGIVAAGIIFIVFVLAWCAAISLLDQVSYGQIIVYVAAMISIAVVPIFQPYIIFPIYVAVQSVFILLIPMFQPSPDIVSGDIIYSTMVMILAVVISRMRYQNWVKVFENEKNIEEKNDELEKVNTEFGKINEKLKKANEKLKHLSQRDGLTNIFNRSMFDKTMNLEWNKCQRHQLPLSLVMIDIDLFKKLNDNFGHQIGDYCLKQVADVLVFCANRSADVVSRYGGDEFAVILPQTNKEGALTIAKRLQENVSELNIPEIDSQLSQSLTISVGVSSVVPSENSSIEELIKNADQALYEAKKTRNDIQFQSIDKHLNSVLVTDDLNSYSL</sequence>
<feature type="transmembrane region" description="Helical" evidence="2">
    <location>
        <begin position="69"/>
        <end position="89"/>
    </location>
</feature>
<feature type="transmembrane region" description="Helical" evidence="2">
    <location>
        <begin position="39"/>
        <end position="57"/>
    </location>
</feature>
<evidence type="ECO:0000256" key="1">
    <source>
        <dbReference type="SAM" id="Coils"/>
    </source>
</evidence>
<feature type="transmembrane region" description="Helical" evidence="2">
    <location>
        <begin position="154"/>
        <end position="171"/>
    </location>
</feature>
<dbReference type="Gene3D" id="3.30.70.270">
    <property type="match status" value="1"/>
</dbReference>
<dbReference type="PANTHER" id="PTHR45138:SF9">
    <property type="entry name" value="DIGUANYLATE CYCLASE DGCM-RELATED"/>
    <property type="match status" value="1"/>
</dbReference>
<feature type="transmembrane region" description="Helical" evidence="2">
    <location>
        <begin position="177"/>
        <end position="195"/>
    </location>
</feature>
<dbReference type="InterPro" id="IPR050469">
    <property type="entry name" value="Diguanylate_Cyclase"/>
</dbReference>
<keyword evidence="2" id="KW-1133">Transmembrane helix</keyword>
<dbReference type="EMBL" id="WJBD01000020">
    <property type="protein sequence ID" value="MBC3889573.1"/>
    <property type="molecule type" value="Genomic_DNA"/>
</dbReference>
<dbReference type="GO" id="GO:0043709">
    <property type="term" value="P:cell adhesion involved in single-species biofilm formation"/>
    <property type="evidence" value="ECO:0007669"/>
    <property type="project" value="TreeGrafter"/>
</dbReference>